<dbReference type="AlphaFoldDB" id="A0A1M5IAM5"/>
<dbReference type="GO" id="GO:0006811">
    <property type="term" value="P:monoatomic ion transport"/>
    <property type="evidence" value="ECO:0007669"/>
    <property type="project" value="UniProtKB-KW"/>
</dbReference>
<evidence type="ECO:0000256" key="8">
    <source>
        <dbReference type="ARBA" id="ARBA00023136"/>
    </source>
</evidence>
<feature type="transmembrane region" description="Helical" evidence="10">
    <location>
        <begin position="129"/>
        <end position="147"/>
    </location>
</feature>
<feature type="transmembrane region" description="Helical" evidence="10">
    <location>
        <begin position="188"/>
        <end position="208"/>
    </location>
</feature>
<keyword evidence="2" id="KW-0813">Transport</keyword>
<feature type="transmembrane region" description="Helical" evidence="10">
    <location>
        <begin position="309"/>
        <end position="331"/>
    </location>
</feature>
<gene>
    <name evidence="11" type="ORF">SAMN05443549_1032</name>
</gene>
<comment type="subcellular location">
    <subcellularLocation>
        <location evidence="1">Cell membrane</location>
        <topology evidence="1">Multi-pass membrane protein</topology>
    </subcellularLocation>
</comment>
<dbReference type="Proteomes" id="UP000184516">
    <property type="component" value="Unassembled WGS sequence"/>
</dbReference>
<evidence type="ECO:0000256" key="9">
    <source>
        <dbReference type="ARBA" id="ARBA00031636"/>
    </source>
</evidence>
<feature type="transmembrane region" description="Helical" evidence="10">
    <location>
        <begin position="56"/>
        <end position="76"/>
    </location>
</feature>
<dbReference type="PIRSF" id="PIRSF006603">
    <property type="entry name" value="DinF"/>
    <property type="match status" value="1"/>
</dbReference>
<dbReference type="GO" id="GO:0042910">
    <property type="term" value="F:xenobiotic transmembrane transporter activity"/>
    <property type="evidence" value="ECO:0007669"/>
    <property type="project" value="InterPro"/>
</dbReference>
<reference evidence="12" key="1">
    <citation type="submission" date="2016-11" db="EMBL/GenBank/DDBJ databases">
        <authorList>
            <person name="Varghese N."/>
            <person name="Submissions S."/>
        </authorList>
    </citation>
    <scope>NUCLEOTIDE SEQUENCE [LARGE SCALE GENOMIC DNA]</scope>
    <source>
        <strain evidence="12">DSM 19978</strain>
    </source>
</reference>
<dbReference type="GO" id="GO:0005886">
    <property type="term" value="C:plasma membrane"/>
    <property type="evidence" value="ECO:0007669"/>
    <property type="project" value="UniProtKB-SubCell"/>
</dbReference>
<dbReference type="InterPro" id="IPR002528">
    <property type="entry name" value="MATE_fam"/>
</dbReference>
<accession>A0A1M5IAM5</accession>
<keyword evidence="7" id="KW-0406">Ion transport</keyword>
<dbReference type="CDD" id="cd13138">
    <property type="entry name" value="MATE_yoeA_like"/>
    <property type="match status" value="1"/>
</dbReference>
<dbReference type="PANTHER" id="PTHR43298">
    <property type="entry name" value="MULTIDRUG RESISTANCE PROTEIN NORM-RELATED"/>
    <property type="match status" value="1"/>
</dbReference>
<evidence type="ECO:0000256" key="1">
    <source>
        <dbReference type="ARBA" id="ARBA00004651"/>
    </source>
</evidence>
<evidence type="ECO:0000256" key="5">
    <source>
        <dbReference type="ARBA" id="ARBA00022692"/>
    </source>
</evidence>
<keyword evidence="8 10" id="KW-0472">Membrane</keyword>
<evidence type="ECO:0000256" key="2">
    <source>
        <dbReference type="ARBA" id="ARBA00022448"/>
    </source>
</evidence>
<evidence type="ECO:0000256" key="3">
    <source>
        <dbReference type="ARBA" id="ARBA00022449"/>
    </source>
</evidence>
<feature type="transmembrane region" description="Helical" evidence="10">
    <location>
        <begin position="351"/>
        <end position="370"/>
    </location>
</feature>
<keyword evidence="12" id="KW-1185">Reference proteome</keyword>
<organism evidence="11 12">
    <name type="scientific">Flavobacterium fluvii</name>
    <dbReference type="NCBI Taxonomy" id="468056"/>
    <lineage>
        <taxon>Bacteria</taxon>
        <taxon>Pseudomonadati</taxon>
        <taxon>Bacteroidota</taxon>
        <taxon>Flavobacteriia</taxon>
        <taxon>Flavobacteriales</taxon>
        <taxon>Flavobacteriaceae</taxon>
        <taxon>Flavobacterium</taxon>
    </lineage>
</organism>
<dbReference type="STRING" id="468056.SAMN05443549_1032"/>
<dbReference type="InterPro" id="IPR048279">
    <property type="entry name" value="MdtK-like"/>
</dbReference>
<keyword evidence="6 10" id="KW-1133">Transmembrane helix</keyword>
<dbReference type="NCBIfam" id="TIGR00797">
    <property type="entry name" value="matE"/>
    <property type="match status" value="1"/>
</dbReference>
<feature type="transmembrane region" description="Helical" evidence="10">
    <location>
        <begin position="6"/>
        <end position="27"/>
    </location>
</feature>
<feature type="transmembrane region" description="Helical" evidence="10">
    <location>
        <begin position="159"/>
        <end position="182"/>
    </location>
</feature>
<dbReference type="PANTHER" id="PTHR43298:SF2">
    <property type="entry name" value="FMN_FAD EXPORTER YEEO-RELATED"/>
    <property type="match status" value="1"/>
</dbReference>
<sequence length="438" mass="48251">MTSGEITPQIIHFTLPLIIGNFFVLSYNAADSIIVGRFIGANALAALGAASPVMNIMLFLIIGICLGMSVLMGNFFGKGDFVNLKKVISTSVITGGFFTLVIVILGYFFSYALLALLNTPDLIIDDATSYLQIIFVGLIFTFIYNIYASTLRSMGNSKVSLYFLAASAVLNVFLELLFVVVWKKGIEGAALGTVIAEATAALFCIIYVRIKIPFLRFKKNEFVFDRDLLRIILGYSFVTAMQQITLHLGKLLVQGAVNPLGVFAIAAFNAVTRIDDFVMIVQQNIGHGITGFLAQNKGKGSFSRIRKGFLVGVKLEVIYSLVMTVLIFVFAKELMILFMGSRESQVVEAGVQYLKVMAFLYLLPGITNVIQGYFRGLGKMEITLKATFVQIVVRVLAAYLIASYFGVKGFALACLLGWICMLGYQIPVFWKTWKINSY</sequence>
<protein>
    <recommendedName>
        <fullName evidence="9">Multidrug-efflux transporter</fullName>
    </recommendedName>
</protein>
<keyword evidence="3" id="KW-0050">Antiport</keyword>
<feature type="transmembrane region" description="Helical" evidence="10">
    <location>
        <begin position="34"/>
        <end position="50"/>
    </location>
</feature>
<feature type="transmembrane region" description="Helical" evidence="10">
    <location>
        <begin position="88"/>
        <end position="109"/>
    </location>
</feature>
<evidence type="ECO:0000313" key="12">
    <source>
        <dbReference type="Proteomes" id="UP000184516"/>
    </source>
</evidence>
<evidence type="ECO:0000256" key="10">
    <source>
        <dbReference type="SAM" id="Phobius"/>
    </source>
</evidence>
<keyword evidence="5 10" id="KW-0812">Transmembrane</keyword>
<feature type="transmembrane region" description="Helical" evidence="10">
    <location>
        <begin position="410"/>
        <end position="430"/>
    </location>
</feature>
<dbReference type="EMBL" id="FQWB01000003">
    <property type="protein sequence ID" value="SHG25297.1"/>
    <property type="molecule type" value="Genomic_DNA"/>
</dbReference>
<dbReference type="Pfam" id="PF01554">
    <property type="entry name" value="MatE"/>
    <property type="match status" value="2"/>
</dbReference>
<name>A0A1M5IAM5_9FLAO</name>
<proteinExistence type="predicted"/>
<feature type="transmembrane region" description="Helical" evidence="10">
    <location>
        <begin position="228"/>
        <end position="245"/>
    </location>
</feature>
<feature type="transmembrane region" description="Helical" evidence="10">
    <location>
        <begin position="251"/>
        <end position="271"/>
    </location>
</feature>
<evidence type="ECO:0000256" key="7">
    <source>
        <dbReference type="ARBA" id="ARBA00023065"/>
    </source>
</evidence>
<evidence type="ECO:0000313" key="11">
    <source>
        <dbReference type="EMBL" id="SHG25297.1"/>
    </source>
</evidence>
<dbReference type="InterPro" id="IPR050222">
    <property type="entry name" value="MATE_MdtK"/>
</dbReference>
<keyword evidence="4" id="KW-1003">Cell membrane</keyword>
<dbReference type="GO" id="GO:0015297">
    <property type="term" value="F:antiporter activity"/>
    <property type="evidence" value="ECO:0007669"/>
    <property type="project" value="UniProtKB-KW"/>
</dbReference>
<evidence type="ECO:0000256" key="4">
    <source>
        <dbReference type="ARBA" id="ARBA00022475"/>
    </source>
</evidence>
<evidence type="ECO:0000256" key="6">
    <source>
        <dbReference type="ARBA" id="ARBA00022989"/>
    </source>
</evidence>